<protein>
    <submittedName>
        <fullName evidence="2">Uncharacterized protein</fullName>
    </submittedName>
</protein>
<evidence type="ECO:0000313" key="2">
    <source>
        <dbReference type="EMBL" id="KAH6611560.1"/>
    </source>
</evidence>
<gene>
    <name evidence="2" type="ORF">Trco_001580</name>
</gene>
<name>A0A9P8QU64_9HYPO</name>
<dbReference type="Proteomes" id="UP000827724">
    <property type="component" value="Unassembled WGS sequence"/>
</dbReference>
<comment type="caution">
    <text evidence="2">The sequence shown here is derived from an EMBL/GenBank/DDBJ whole genome shotgun (WGS) entry which is preliminary data.</text>
</comment>
<evidence type="ECO:0000313" key="3">
    <source>
        <dbReference type="Proteomes" id="UP000827724"/>
    </source>
</evidence>
<dbReference type="AlphaFoldDB" id="A0A9P8QU64"/>
<dbReference type="EMBL" id="JAIWOZ010000001">
    <property type="protein sequence ID" value="KAH6611560.1"/>
    <property type="molecule type" value="Genomic_DNA"/>
</dbReference>
<sequence length="61" mass="6851">MAVQDLNGQNTLHRCRDGKYLRLVTPNLELNAAILYTSQLPSAGGRVNRGTERRRPGMRTL</sequence>
<keyword evidence="3" id="KW-1185">Reference proteome</keyword>
<evidence type="ECO:0000256" key="1">
    <source>
        <dbReference type="SAM" id="MobiDB-lite"/>
    </source>
</evidence>
<reference evidence="2" key="1">
    <citation type="submission" date="2021-08" db="EMBL/GenBank/DDBJ databases">
        <title>Chromosome-Level Trichoderma cornu-damae using Hi-C Data.</title>
        <authorList>
            <person name="Kim C.S."/>
        </authorList>
    </citation>
    <scope>NUCLEOTIDE SEQUENCE</scope>
    <source>
        <strain evidence="2">KA19-0412C</strain>
    </source>
</reference>
<feature type="region of interest" description="Disordered" evidence="1">
    <location>
        <begin position="41"/>
        <end position="61"/>
    </location>
</feature>
<proteinExistence type="predicted"/>
<organism evidence="2 3">
    <name type="scientific">Trichoderma cornu-damae</name>
    <dbReference type="NCBI Taxonomy" id="654480"/>
    <lineage>
        <taxon>Eukaryota</taxon>
        <taxon>Fungi</taxon>
        <taxon>Dikarya</taxon>
        <taxon>Ascomycota</taxon>
        <taxon>Pezizomycotina</taxon>
        <taxon>Sordariomycetes</taxon>
        <taxon>Hypocreomycetidae</taxon>
        <taxon>Hypocreales</taxon>
        <taxon>Hypocreaceae</taxon>
        <taxon>Trichoderma</taxon>
    </lineage>
</organism>
<accession>A0A9P8QU64</accession>